<feature type="domain" description="Autotransporter" evidence="2">
    <location>
        <begin position="1083"/>
        <end position="1357"/>
    </location>
</feature>
<dbReference type="InterPro" id="IPR006315">
    <property type="entry name" value="OM_autotransptr_brl_dom"/>
</dbReference>
<evidence type="ECO:0000313" key="3">
    <source>
        <dbReference type="EMBL" id="MBB2494762.1"/>
    </source>
</evidence>
<proteinExistence type="predicted"/>
<dbReference type="InterPro" id="IPR036709">
    <property type="entry name" value="Autotransporte_beta_dom_sf"/>
</dbReference>
<feature type="compositionally biased region" description="Basic and acidic residues" evidence="1">
    <location>
        <begin position="976"/>
        <end position="997"/>
    </location>
</feature>
<dbReference type="InterPro" id="IPR011050">
    <property type="entry name" value="Pectin_lyase_fold/virulence"/>
</dbReference>
<dbReference type="CDD" id="cd01344">
    <property type="entry name" value="PL2_Passenger_AT"/>
    <property type="match status" value="1"/>
</dbReference>
<dbReference type="Pfam" id="PF18883">
    <property type="entry name" value="AC_1"/>
    <property type="match status" value="1"/>
</dbReference>
<feature type="region of interest" description="Disordered" evidence="1">
    <location>
        <begin position="948"/>
        <end position="1037"/>
    </location>
</feature>
<dbReference type="NCBIfam" id="TIGR01414">
    <property type="entry name" value="autotrans_barl"/>
    <property type="match status" value="1"/>
</dbReference>
<evidence type="ECO:0000259" key="2">
    <source>
        <dbReference type="PROSITE" id="PS51208"/>
    </source>
</evidence>
<dbReference type="SUPFAM" id="SSF103515">
    <property type="entry name" value="Autotransporter"/>
    <property type="match status" value="1"/>
</dbReference>
<dbReference type="Gene3D" id="2.160.20.20">
    <property type="match status" value="2"/>
</dbReference>
<reference evidence="3 4" key="1">
    <citation type="submission" date="2020-08" db="EMBL/GenBank/DDBJ databases">
        <authorList>
            <person name="Kim C.M."/>
        </authorList>
    </citation>
    <scope>NUCLEOTIDE SEQUENCE [LARGE SCALE GENOMIC DNA]</scope>
    <source>
        <strain evidence="3 4">UL070</strain>
    </source>
</reference>
<dbReference type="PROSITE" id="PS51208">
    <property type="entry name" value="AUTOTRANSPORTER"/>
    <property type="match status" value="1"/>
</dbReference>
<sequence>MKNQVQPLVLEQFRANKLARAISLLLAGFFSLRLAEVEAEDSVISARSEELNLSSAAAMDISQQPAASPVPSYLDIALQAVRVAPMSFGAPAPINIGTAGGIGISSHGAHDGATVNLAAANSVGVQAGAGAVIGFDQGTVNSTAVASSTAAGQKGLYAKDGGQISATAATIILTPKVLATGVAVKASNMIGASAETAAQINLSDSSVTTGGNTGTGNHALRAKGAESRIGFNGGSLSTQSTSSHAALAQDGGHIALDGVQISTSGASSSGVRAETGASASVLNSRIDINGAAATASSTAALHALSGAQISGSNVSANTAGNYVSGARADGAGSSVKLSGSQLSTLGSGSVANPIAAARATDGGRLELDGSGTQLSSAGQYAHGLSVEGAGASARVADAHIQVGGARSIAINVVAGGGATVSNSQLLHANSGTAAPAVLVDGAGSNFALSDSSVTTQTDNGIGVRATAGASVSLDRSAITTAGKEAAGLNAANASIVANNLTIETFGDNNAMGAVADGNGKITLNGGSVTTHGDSVRQASFPHALVARNPGGELIANGTSVRTLGFKAYGAVTDDGGSMILNNLSVVTAGEHSIGLYSVVEQVGVPFKADMQANNVSVETFGNHAAGAMVQQSFLDAPATLTLDNATVTTHGAAANGLHAGTGGTLAASNSSVVTHGDESHGAVAKSAPSSLSLQQSAIQTNGNGAHGALAQDGGQFSAHDTTIHALGQASAALHAQGTSDALTAIDLDNSLLSNRDGATISVAGAADLTLDQVIAGGSGQWLQVEALEQDGVSTAGHTNLDLGKSLVSGSARTQAGSRADLNLHDTSLWQLSGTSNLSNLRNDASLIDFSAPVGNSYKTLTVNNYHGANGTIALNTHLYDDNSPSDKLVIDGGQASGSSNLAIKNAGGAGALTQGNGIMVVDALNGGSTDQEAFRLLNRVKAGPYEYNLYRGSRDDSNSEAWYLRSSQEEPDDPELPPKKPDDPDQPEKPEQPDKPNKPINPVQPEQPEKPTHPEQPEQPEKPARTAKPSKPLIPNYRSETSLYSAIPEMALRYSHAMLDTLHERVGEERRLDVEPLPSEAIDEYGPSLGWGRVIYQNGESASADYDINAFQVGLDLYRNEDSDGSQDLAGLSLGIGQLDGSVTHSNGQDAGDNALRAYSLGGYWTHFGPAGWYVDGVLQFHAFDIDAHSVDGESLHSDGRGFSASLETGYPFEVDDDLYIEPQAQVVVSRIELDNANDSAAEVRFEDVDSLAGRLGVRIAQDWFREDDNGDIQRTNVWVRPSIWHEFRGQPQTELSSADGYLPFAGDLQGTSGELNLGVDYQVDENTTFTFSAGYQEGFDDDSSSYEGILGVKIKF</sequence>
<keyword evidence="4" id="KW-1185">Reference proteome</keyword>
<accession>A0A7W4Q9F8</accession>
<dbReference type="Gene3D" id="2.40.128.130">
    <property type="entry name" value="Autotransporter beta-domain"/>
    <property type="match status" value="1"/>
</dbReference>
<gene>
    <name evidence="3" type="ORF">H3H51_06990</name>
</gene>
<dbReference type="GO" id="GO:0019867">
    <property type="term" value="C:outer membrane"/>
    <property type="evidence" value="ECO:0007669"/>
    <property type="project" value="InterPro"/>
</dbReference>
<dbReference type="Proteomes" id="UP000542720">
    <property type="component" value="Unassembled WGS sequence"/>
</dbReference>
<organism evidence="3 4">
    <name type="scientific">Aquipseudomonas ullengensis</name>
    <dbReference type="NCBI Taxonomy" id="2759166"/>
    <lineage>
        <taxon>Bacteria</taxon>
        <taxon>Pseudomonadati</taxon>
        <taxon>Pseudomonadota</taxon>
        <taxon>Gammaproteobacteria</taxon>
        <taxon>Pseudomonadales</taxon>
        <taxon>Pseudomonadaceae</taxon>
        <taxon>Aquipseudomonas</taxon>
    </lineage>
</organism>
<dbReference type="InterPro" id="IPR043990">
    <property type="entry name" value="AC_1"/>
</dbReference>
<dbReference type="InterPro" id="IPR005546">
    <property type="entry name" value="Autotransporte_beta"/>
</dbReference>
<dbReference type="InterPro" id="IPR012332">
    <property type="entry name" value="Autotransporter_pectin_lyase_C"/>
</dbReference>
<name>A0A7W4Q9F8_9GAMM</name>
<evidence type="ECO:0000313" key="4">
    <source>
        <dbReference type="Proteomes" id="UP000542720"/>
    </source>
</evidence>
<feature type="compositionally biased region" description="Basic and acidic residues" evidence="1">
    <location>
        <begin position="1007"/>
        <end position="1024"/>
    </location>
</feature>
<evidence type="ECO:0000256" key="1">
    <source>
        <dbReference type="SAM" id="MobiDB-lite"/>
    </source>
</evidence>
<dbReference type="SUPFAM" id="SSF51126">
    <property type="entry name" value="Pectin lyase-like"/>
    <property type="match status" value="1"/>
</dbReference>
<dbReference type="RefSeq" id="WP_183088332.1">
    <property type="nucleotide sequence ID" value="NZ_JACJUD010000002.1"/>
</dbReference>
<comment type="caution">
    <text evidence="3">The sequence shown here is derived from an EMBL/GenBank/DDBJ whole genome shotgun (WGS) entry which is preliminary data.</text>
</comment>
<dbReference type="EMBL" id="JACJUD010000002">
    <property type="protein sequence ID" value="MBB2494762.1"/>
    <property type="molecule type" value="Genomic_DNA"/>
</dbReference>
<dbReference type="Pfam" id="PF03797">
    <property type="entry name" value="Autotransporter"/>
    <property type="match status" value="1"/>
</dbReference>
<protein>
    <submittedName>
        <fullName evidence="3">Autotransporter outer membrane beta-barrel domain-containing protein</fullName>
    </submittedName>
</protein>
<dbReference type="SMART" id="SM00869">
    <property type="entry name" value="Autotransporter"/>
    <property type="match status" value="1"/>
</dbReference>